<dbReference type="EMBL" id="AKHW03002956">
    <property type="protein sequence ID" value="KYO36560.1"/>
    <property type="molecule type" value="Genomic_DNA"/>
</dbReference>
<gene>
    <name evidence="2" type="ORF">Y1Q_0024272</name>
</gene>
<sequence length="142" mass="14507">MLGSSRLAGASALPTQSSVAGAGAGAACTAGATASPPTPAPAATLQGACSRERQAEALEHPPAAGPEALPTPLEKKEKSPEGRAYLPFLGKTEPDGIQITPNSPQPHCWAALGYWPKLGFSHLETYLGHMSPHWGLNSGYPG</sequence>
<proteinExistence type="predicted"/>
<organism evidence="2 3">
    <name type="scientific">Alligator mississippiensis</name>
    <name type="common">American alligator</name>
    <dbReference type="NCBI Taxonomy" id="8496"/>
    <lineage>
        <taxon>Eukaryota</taxon>
        <taxon>Metazoa</taxon>
        <taxon>Chordata</taxon>
        <taxon>Craniata</taxon>
        <taxon>Vertebrata</taxon>
        <taxon>Euteleostomi</taxon>
        <taxon>Archelosauria</taxon>
        <taxon>Archosauria</taxon>
        <taxon>Crocodylia</taxon>
        <taxon>Alligatoridae</taxon>
        <taxon>Alligatorinae</taxon>
        <taxon>Alligator</taxon>
    </lineage>
</organism>
<dbReference type="AlphaFoldDB" id="A0A151NII0"/>
<evidence type="ECO:0000256" key="1">
    <source>
        <dbReference type="SAM" id="MobiDB-lite"/>
    </source>
</evidence>
<dbReference type="PROSITE" id="PS51257">
    <property type="entry name" value="PROKAR_LIPOPROTEIN"/>
    <property type="match status" value="1"/>
</dbReference>
<protein>
    <submittedName>
        <fullName evidence="2">Uncharacterized protein</fullName>
    </submittedName>
</protein>
<accession>A0A151NII0</accession>
<feature type="compositionally biased region" description="Low complexity" evidence="1">
    <location>
        <begin position="25"/>
        <end position="35"/>
    </location>
</feature>
<feature type="region of interest" description="Disordered" evidence="1">
    <location>
        <begin position="1"/>
        <end position="101"/>
    </location>
</feature>
<feature type="compositionally biased region" description="Basic and acidic residues" evidence="1">
    <location>
        <begin position="50"/>
        <end position="59"/>
    </location>
</feature>
<evidence type="ECO:0000313" key="2">
    <source>
        <dbReference type="EMBL" id="KYO36560.1"/>
    </source>
</evidence>
<dbReference type="Proteomes" id="UP000050525">
    <property type="component" value="Unassembled WGS sequence"/>
</dbReference>
<keyword evidence="3" id="KW-1185">Reference proteome</keyword>
<evidence type="ECO:0000313" key="3">
    <source>
        <dbReference type="Proteomes" id="UP000050525"/>
    </source>
</evidence>
<name>A0A151NII0_ALLMI</name>
<reference evidence="2 3" key="1">
    <citation type="journal article" date="2012" name="Genome Biol.">
        <title>Sequencing three crocodilian genomes to illuminate the evolution of archosaurs and amniotes.</title>
        <authorList>
            <person name="St John J.A."/>
            <person name="Braun E.L."/>
            <person name="Isberg S.R."/>
            <person name="Miles L.G."/>
            <person name="Chong A.Y."/>
            <person name="Gongora J."/>
            <person name="Dalzell P."/>
            <person name="Moran C."/>
            <person name="Bed'hom B."/>
            <person name="Abzhanov A."/>
            <person name="Burgess S.C."/>
            <person name="Cooksey A.M."/>
            <person name="Castoe T.A."/>
            <person name="Crawford N.G."/>
            <person name="Densmore L.D."/>
            <person name="Drew J.C."/>
            <person name="Edwards S.V."/>
            <person name="Faircloth B.C."/>
            <person name="Fujita M.K."/>
            <person name="Greenwold M.J."/>
            <person name="Hoffmann F.G."/>
            <person name="Howard J.M."/>
            <person name="Iguchi T."/>
            <person name="Janes D.E."/>
            <person name="Khan S.Y."/>
            <person name="Kohno S."/>
            <person name="de Koning A.J."/>
            <person name="Lance S.L."/>
            <person name="McCarthy F.M."/>
            <person name="McCormack J.E."/>
            <person name="Merchant M.E."/>
            <person name="Peterson D.G."/>
            <person name="Pollock D.D."/>
            <person name="Pourmand N."/>
            <person name="Raney B.J."/>
            <person name="Roessler K.A."/>
            <person name="Sanford J.R."/>
            <person name="Sawyer R.H."/>
            <person name="Schmidt C.J."/>
            <person name="Triplett E.W."/>
            <person name="Tuberville T.D."/>
            <person name="Venegas-Anaya M."/>
            <person name="Howard J.T."/>
            <person name="Jarvis E.D."/>
            <person name="Guillette L.J.Jr."/>
            <person name="Glenn T.C."/>
            <person name="Green R.E."/>
            <person name="Ray D.A."/>
        </authorList>
    </citation>
    <scope>NUCLEOTIDE SEQUENCE [LARGE SCALE GENOMIC DNA]</scope>
    <source>
        <strain evidence="2">KSC_2009_1</strain>
    </source>
</reference>
<comment type="caution">
    <text evidence="2">The sequence shown here is derived from an EMBL/GenBank/DDBJ whole genome shotgun (WGS) entry which is preliminary data.</text>
</comment>